<gene>
    <name evidence="1" type="ORF">J2Z37_001022</name>
</gene>
<comment type="caution">
    <text evidence="1">The sequence shown here is derived from an EMBL/GenBank/DDBJ whole genome shotgun (WGS) entry which is preliminary data.</text>
</comment>
<evidence type="ECO:0000313" key="1">
    <source>
        <dbReference type="EMBL" id="MBP1931025.1"/>
    </source>
</evidence>
<accession>A0ABS4GL84</accession>
<name>A0ABS4GL84_9BACL</name>
<organism evidence="1 2">
    <name type="scientific">Ammoniphilus resinae</name>
    <dbReference type="NCBI Taxonomy" id="861532"/>
    <lineage>
        <taxon>Bacteria</taxon>
        <taxon>Bacillati</taxon>
        <taxon>Bacillota</taxon>
        <taxon>Bacilli</taxon>
        <taxon>Bacillales</taxon>
        <taxon>Paenibacillaceae</taxon>
        <taxon>Aneurinibacillus group</taxon>
        <taxon>Ammoniphilus</taxon>
    </lineage>
</organism>
<dbReference type="EMBL" id="JAGGKT010000002">
    <property type="protein sequence ID" value="MBP1931025.1"/>
    <property type="molecule type" value="Genomic_DNA"/>
</dbReference>
<proteinExistence type="predicted"/>
<keyword evidence="2" id="KW-1185">Reference proteome</keyword>
<protein>
    <submittedName>
        <fullName evidence="1">Nucleoside-diphosphate-sugar epimerase</fullName>
    </submittedName>
</protein>
<dbReference type="Proteomes" id="UP001519343">
    <property type="component" value="Unassembled WGS sequence"/>
</dbReference>
<sequence length="34" mass="3799">MILVTGGFGLVGSNLAKWMKQELEKKEVQHAKIN</sequence>
<reference evidence="1 2" key="1">
    <citation type="submission" date="2021-03" db="EMBL/GenBank/DDBJ databases">
        <title>Genomic Encyclopedia of Type Strains, Phase IV (KMG-IV): sequencing the most valuable type-strain genomes for metagenomic binning, comparative biology and taxonomic classification.</title>
        <authorList>
            <person name="Goeker M."/>
        </authorList>
    </citation>
    <scope>NUCLEOTIDE SEQUENCE [LARGE SCALE GENOMIC DNA]</scope>
    <source>
        <strain evidence="1 2">DSM 24738</strain>
    </source>
</reference>
<evidence type="ECO:0000313" key="2">
    <source>
        <dbReference type="Proteomes" id="UP001519343"/>
    </source>
</evidence>